<feature type="region of interest" description="Disordered" evidence="1">
    <location>
        <begin position="23"/>
        <end position="49"/>
    </location>
</feature>
<reference evidence="2" key="1">
    <citation type="journal article" date="2015" name="Nature">
        <title>Complex archaea that bridge the gap between prokaryotes and eukaryotes.</title>
        <authorList>
            <person name="Spang A."/>
            <person name="Saw J.H."/>
            <person name="Jorgensen S.L."/>
            <person name="Zaremba-Niedzwiedzka K."/>
            <person name="Martijn J."/>
            <person name="Lind A.E."/>
            <person name="van Eijk R."/>
            <person name="Schleper C."/>
            <person name="Guy L."/>
            <person name="Ettema T.J."/>
        </authorList>
    </citation>
    <scope>NUCLEOTIDE SEQUENCE</scope>
</reference>
<accession>A0A0F8ZEH5</accession>
<comment type="caution">
    <text evidence="2">The sequence shown here is derived from an EMBL/GenBank/DDBJ whole genome shotgun (WGS) entry which is preliminary data.</text>
</comment>
<gene>
    <name evidence="2" type="ORF">LCGC14_2705610</name>
</gene>
<dbReference type="EMBL" id="LAZR01048334">
    <property type="protein sequence ID" value="KKK92173.1"/>
    <property type="molecule type" value="Genomic_DNA"/>
</dbReference>
<evidence type="ECO:0000256" key="1">
    <source>
        <dbReference type="SAM" id="MobiDB-lite"/>
    </source>
</evidence>
<sequence length="49" mass="5101">MVLDLQDKKLFKQKDVRETAGISGTPIIGDFTSSQHSHAAAGATGGTVD</sequence>
<feature type="compositionally biased region" description="Low complexity" evidence="1">
    <location>
        <begin position="32"/>
        <end position="42"/>
    </location>
</feature>
<evidence type="ECO:0000313" key="2">
    <source>
        <dbReference type="EMBL" id="KKK92173.1"/>
    </source>
</evidence>
<protein>
    <submittedName>
        <fullName evidence="2">Uncharacterized protein</fullName>
    </submittedName>
</protein>
<dbReference type="AlphaFoldDB" id="A0A0F8ZEH5"/>
<feature type="non-terminal residue" evidence="2">
    <location>
        <position position="49"/>
    </location>
</feature>
<name>A0A0F8ZEH5_9ZZZZ</name>
<organism evidence="2">
    <name type="scientific">marine sediment metagenome</name>
    <dbReference type="NCBI Taxonomy" id="412755"/>
    <lineage>
        <taxon>unclassified sequences</taxon>
        <taxon>metagenomes</taxon>
        <taxon>ecological metagenomes</taxon>
    </lineage>
</organism>
<proteinExistence type="predicted"/>